<dbReference type="GO" id="GO:0009099">
    <property type="term" value="P:L-valine biosynthetic process"/>
    <property type="evidence" value="ECO:0007669"/>
    <property type="project" value="TreeGrafter"/>
</dbReference>
<accession>A0A2A4FN29</accession>
<dbReference type="SUPFAM" id="SSF52518">
    <property type="entry name" value="Thiamin diphosphate-binding fold (THDP-binding)"/>
    <property type="match status" value="2"/>
</dbReference>
<keyword evidence="2 3" id="KW-0786">Thiamine pyrophosphate</keyword>
<dbReference type="GO" id="GO:0050660">
    <property type="term" value="F:flavin adenine dinucleotide binding"/>
    <property type="evidence" value="ECO:0007669"/>
    <property type="project" value="TreeGrafter"/>
</dbReference>
<organism evidence="7 8">
    <name type="scientific">Rhizorhabdus dicambivorans</name>
    <dbReference type="NCBI Taxonomy" id="1850238"/>
    <lineage>
        <taxon>Bacteria</taxon>
        <taxon>Pseudomonadati</taxon>
        <taxon>Pseudomonadota</taxon>
        <taxon>Alphaproteobacteria</taxon>
        <taxon>Sphingomonadales</taxon>
        <taxon>Sphingomonadaceae</taxon>
        <taxon>Rhizorhabdus</taxon>
    </lineage>
</organism>
<proteinExistence type="inferred from homology"/>
<dbReference type="Proteomes" id="UP000218934">
    <property type="component" value="Unassembled WGS sequence"/>
</dbReference>
<dbReference type="SUPFAM" id="SSF52467">
    <property type="entry name" value="DHS-like NAD/FAD-binding domain"/>
    <property type="match status" value="1"/>
</dbReference>
<evidence type="ECO:0000256" key="2">
    <source>
        <dbReference type="ARBA" id="ARBA00023052"/>
    </source>
</evidence>
<dbReference type="EMBL" id="NWUF01000034">
    <property type="protein sequence ID" value="PCE40165.1"/>
    <property type="molecule type" value="Genomic_DNA"/>
</dbReference>
<comment type="caution">
    <text evidence="7">The sequence shown here is derived from an EMBL/GenBank/DDBJ whole genome shotgun (WGS) entry which is preliminary data.</text>
</comment>
<dbReference type="InterPro" id="IPR029035">
    <property type="entry name" value="DHS-like_NAD/FAD-binding_dom"/>
</dbReference>
<evidence type="ECO:0000259" key="4">
    <source>
        <dbReference type="Pfam" id="PF00205"/>
    </source>
</evidence>
<dbReference type="CDD" id="cd07035">
    <property type="entry name" value="TPP_PYR_POX_like"/>
    <property type="match status" value="1"/>
</dbReference>
<protein>
    <submittedName>
        <fullName evidence="7">Acetolactate synthase</fullName>
    </submittedName>
</protein>
<dbReference type="Pfam" id="PF00205">
    <property type="entry name" value="TPP_enzyme_M"/>
    <property type="match status" value="1"/>
</dbReference>
<evidence type="ECO:0000313" key="8">
    <source>
        <dbReference type="Proteomes" id="UP000218934"/>
    </source>
</evidence>
<evidence type="ECO:0000256" key="1">
    <source>
        <dbReference type="ARBA" id="ARBA00007812"/>
    </source>
</evidence>
<dbReference type="InterPro" id="IPR045229">
    <property type="entry name" value="TPP_enz"/>
</dbReference>
<reference evidence="7 8" key="1">
    <citation type="submission" date="2017-09" db="EMBL/GenBank/DDBJ databases">
        <title>The Catabolism of 3,6-Dichlorosalicylic acid is Initiated by the Cytochrome P450 Monooxygenase DsmABC in Rhizorhabdus dicambivorans Ndbn-20.</title>
        <authorList>
            <person name="Na L."/>
        </authorList>
    </citation>
    <scope>NUCLEOTIDE SEQUENCE [LARGE SCALE GENOMIC DNA]</scope>
    <source>
        <strain evidence="7 8">Ndbn-20m</strain>
    </source>
</reference>
<feature type="domain" description="Thiamine pyrophosphate enzyme N-terminal TPP-binding" evidence="6">
    <location>
        <begin position="1"/>
        <end position="106"/>
    </location>
</feature>
<evidence type="ECO:0000313" key="7">
    <source>
        <dbReference type="EMBL" id="PCE40165.1"/>
    </source>
</evidence>
<evidence type="ECO:0000259" key="6">
    <source>
        <dbReference type="Pfam" id="PF02776"/>
    </source>
</evidence>
<keyword evidence="8" id="KW-1185">Reference proteome</keyword>
<dbReference type="InterPro" id="IPR012000">
    <property type="entry name" value="Thiamin_PyroP_enz_cen_dom"/>
</dbReference>
<dbReference type="Pfam" id="PF02776">
    <property type="entry name" value="TPP_enzyme_N"/>
    <property type="match status" value="1"/>
</dbReference>
<dbReference type="InterPro" id="IPR011766">
    <property type="entry name" value="TPP_enzyme_TPP-bd"/>
</dbReference>
<dbReference type="PANTHER" id="PTHR18968">
    <property type="entry name" value="THIAMINE PYROPHOSPHATE ENZYMES"/>
    <property type="match status" value="1"/>
</dbReference>
<feature type="domain" description="Thiamine pyrophosphate enzyme TPP-binding" evidence="5">
    <location>
        <begin position="380"/>
        <end position="527"/>
    </location>
</feature>
<dbReference type="GO" id="GO:0005948">
    <property type="term" value="C:acetolactate synthase complex"/>
    <property type="evidence" value="ECO:0007669"/>
    <property type="project" value="TreeGrafter"/>
</dbReference>
<dbReference type="OrthoDB" id="4494979at2"/>
<dbReference type="AlphaFoldDB" id="A0A2A4FN29"/>
<dbReference type="GO" id="GO:0009097">
    <property type="term" value="P:isoleucine biosynthetic process"/>
    <property type="evidence" value="ECO:0007669"/>
    <property type="project" value="TreeGrafter"/>
</dbReference>
<sequence>MKGHEAVARALLDHGMSLMFGVLGGANIFIVDSYVRTLNGRYVATSNEAGAIAAALAYAACSGTVGLASVTHGPGLTNTITGLIEGVKARIPVVLLAGDTAPAGRGSSQDISQRELVVATGAGFEDVTTADTMLGDLARAVRRAELERRPIVLNVPTQHQWADVEYRKMLIHRPETRGLVAEGEDIERAIGIIAAARKPIIVAGRGAISPGARAALVQLAERTGALLSTTLQARDLFDGERFNLGIFGTLSTAVAADEIVACDCIIAMGAGLNNFTTSKGGLVTGKRVIHCDTDLSAIGRHVAVDAGLVGDVELVANKIIELLDMAELPPSGYRDPRLEEALRTHTPGFSGTATENGLPLHGTIQRVAEAVGHDRATVTDGGRCVVESFKVLRISDPQLWYYNLRFGSIGLGLASAIGASFAARDKPTLLVTGDGGFMNGGLAEFSTAVRNGIDLVILLCNDGGYGMEEIEFRARDMPHDITCFEWPEFAAVAESLGGQGVSVRTEADLEQAIAAISNRTRPLLIDFKLDMRRLPGEVG</sequence>
<evidence type="ECO:0000256" key="3">
    <source>
        <dbReference type="RuleBase" id="RU362132"/>
    </source>
</evidence>
<dbReference type="InterPro" id="IPR012001">
    <property type="entry name" value="Thiamin_PyroP_enz_TPP-bd_dom"/>
</dbReference>
<dbReference type="KEGG" id="rdi:CMV14_19575"/>
<comment type="similarity">
    <text evidence="1 3">Belongs to the TPP enzyme family.</text>
</comment>
<feature type="domain" description="Thiamine pyrophosphate enzyme central" evidence="4">
    <location>
        <begin position="186"/>
        <end position="318"/>
    </location>
</feature>
<dbReference type="Pfam" id="PF02775">
    <property type="entry name" value="TPP_enzyme_C"/>
    <property type="match status" value="1"/>
</dbReference>
<dbReference type="GO" id="GO:0000287">
    <property type="term" value="F:magnesium ion binding"/>
    <property type="evidence" value="ECO:0007669"/>
    <property type="project" value="InterPro"/>
</dbReference>
<name>A0A2A4FN29_9SPHN</name>
<dbReference type="GO" id="GO:0003984">
    <property type="term" value="F:acetolactate synthase activity"/>
    <property type="evidence" value="ECO:0007669"/>
    <property type="project" value="TreeGrafter"/>
</dbReference>
<dbReference type="Gene3D" id="3.40.50.970">
    <property type="match status" value="2"/>
</dbReference>
<dbReference type="PANTHER" id="PTHR18968:SF13">
    <property type="entry name" value="ACETOLACTATE SYNTHASE CATALYTIC SUBUNIT, MITOCHONDRIAL"/>
    <property type="match status" value="1"/>
</dbReference>
<evidence type="ECO:0000259" key="5">
    <source>
        <dbReference type="Pfam" id="PF02775"/>
    </source>
</evidence>
<dbReference type="InterPro" id="IPR029061">
    <property type="entry name" value="THDP-binding"/>
</dbReference>
<dbReference type="Gene3D" id="3.40.50.1220">
    <property type="entry name" value="TPP-binding domain"/>
    <property type="match status" value="1"/>
</dbReference>
<dbReference type="CDD" id="cd00568">
    <property type="entry name" value="TPP_enzymes"/>
    <property type="match status" value="1"/>
</dbReference>
<gene>
    <name evidence="7" type="ORF">COO09_21780</name>
</gene>
<dbReference type="GO" id="GO:0030976">
    <property type="term" value="F:thiamine pyrophosphate binding"/>
    <property type="evidence" value="ECO:0007669"/>
    <property type="project" value="InterPro"/>
</dbReference>